<sequence length="64" mass="6970">MEDHLSRLDASIVEGAMRAVQPGSHDGAFFCHMQFVALMQHPSCVETAALLNCKSESGCDFSVR</sequence>
<dbReference type="Proteomes" id="UP000242313">
    <property type="component" value="Unassembled WGS sequence"/>
</dbReference>
<protein>
    <submittedName>
        <fullName evidence="1">Uncharacterized protein</fullName>
    </submittedName>
</protein>
<keyword evidence="2" id="KW-1185">Reference proteome</keyword>
<name>A0A2A3MJR1_9PSED</name>
<accession>A0A2A3MJR1</accession>
<evidence type="ECO:0000313" key="2">
    <source>
        <dbReference type="Proteomes" id="UP000242313"/>
    </source>
</evidence>
<dbReference type="AlphaFoldDB" id="A0A2A3MJR1"/>
<organism evidence="1 2">
    <name type="scientific">Pseudomonas abyssi</name>
    <dbReference type="NCBI Taxonomy" id="170540"/>
    <lineage>
        <taxon>Bacteria</taxon>
        <taxon>Pseudomonadati</taxon>
        <taxon>Pseudomonadota</taxon>
        <taxon>Gammaproteobacteria</taxon>
        <taxon>Pseudomonadales</taxon>
        <taxon>Pseudomonadaceae</taxon>
        <taxon>Pseudomonas</taxon>
    </lineage>
</organism>
<reference evidence="1 2" key="1">
    <citation type="submission" date="2017-09" db="EMBL/GenBank/DDBJ databases">
        <title>Pseudomonas abyssi sp. nov. isolated from Abyssopelagic Water.</title>
        <authorList>
            <person name="Wei Y."/>
        </authorList>
    </citation>
    <scope>NUCLEOTIDE SEQUENCE [LARGE SCALE GENOMIC DNA]</scope>
    <source>
        <strain evidence="1 2">MT5</strain>
    </source>
</reference>
<dbReference type="EMBL" id="NTMR01000008">
    <property type="protein sequence ID" value="PBK05059.1"/>
    <property type="molecule type" value="Genomic_DNA"/>
</dbReference>
<proteinExistence type="predicted"/>
<gene>
    <name evidence="1" type="ORF">CNQ84_06305</name>
</gene>
<accession>A0A395R5T5</accession>
<evidence type="ECO:0000313" key="1">
    <source>
        <dbReference type="EMBL" id="PBK05059.1"/>
    </source>
</evidence>
<comment type="caution">
    <text evidence="1">The sequence shown here is derived from an EMBL/GenBank/DDBJ whole genome shotgun (WGS) entry which is preliminary data.</text>
</comment>